<feature type="region of interest" description="Disordered" evidence="12">
    <location>
        <begin position="1403"/>
        <end position="1429"/>
    </location>
</feature>
<dbReference type="GO" id="GO:0032266">
    <property type="term" value="F:phosphatidylinositol-3-phosphate binding"/>
    <property type="evidence" value="ECO:0007669"/>
    <property type="project" value="TreeGrafter"/>
</dbReference>
<comment type="subcellular location">
    <subcellularLocation>
        <location evidence="1">Endoplasmic reticulum membrane</location>
        <topology evidence="1">Peripheral membrane protein</topology>
    </subcellularLocation>
    <subcellularLocation>
        <location evidence="2">Preautophagosomal structure membrane</location>
        <topology evidence="2">Peripheral membrane protein</topology>
    </subcellularLocation>
</comment>
<keyword evidence="7" id="KW-0072">Autophagy</keyword>
<feature type="region of interest" description="Disordered" evidence="12">
    <location>
        <begin position="1730"/>
        <end position="1755"/>
    </location>
</feature>
<dbReference type="GO" id="GO:0034045">
    <property type="term" value="C:phagophore assembly site membrane"/>
    <property type="evidence" value="ECO:0007669"/>
    <property type="project" value="UniProtKB-SubCell"/>
</dbReference>
<dbReference type="GO" id="GO:0000422">
    <property type="term" value="P:autophagy of mitochondrion"/>
    <property type="evidence" value="ECO:0007669"/>
    <property type="project" value="TreeGrafter"/>
</dbReference>
<evidence type="ECO:0000313" key="13">
    <source>
        <dbReference type="EMBL" id="AWW05874.1"/>
    </source>
</evidence>
<proteinExistence type="evidence at transcript level"/>
<keyword evidence="5" id="KW-0813">Transport</keyword>
<dbReference type="OrthoDB" id="18982at2759"/>
<evidence type="ECO:0000256" key="5">
    <source>
        <dbReference type="ARBA" id="ARBA00022448"/>
    </source>
</evidence>
<dbReference type="GO" id="GO:0034727">
    <property type="term" value="P:piecemeal microautophagy of the nucleus"/>
    <property type="evidence" value="ECO:0007669"/>
    <property type="project" value="TreeGrafter"/>
</dbReference>
<dbReference type="GO" id="GO:0061908">
    <property type="term" value="C:phagophore"/>
    <property type="evidence" value="ECO:0007669"/>
    <property type="project" value="TreeGrafter"/>
</dbReference>
<dbReference type="GO" id="GO:0006869">
    <property type="term" value="P:lipid transport"/>
    <property type="evidence" value="ECO:0007669"/>
    <property type="project" value="UniProtKB-KW"/>
</dbReference>
<evidence type="ECO:0000256" key="1">
    <source>
        <dbReference type="ARBA" id="ARBA00004406"/>
    </source>
</evidence>
<evidence type="ECO:0000256" key="8">
    <source>
        <dbReference type="ARBA" id="ARBA00023055"/>
    </source>
</evidence>
<evidence type="ECO:0000256" key="4">
    <source>
        <dbReference type="ARBA" id="ARBA00018070"/>
    </source>
</evidence>
<evidence type="ECO:0000256" key="11">
    <source>
        <dbReference type="ARBA" id="ARBA00024615"/>
    </source>
</evidence>
<feature type="compositionally biased region" description="Low complexity" evidence="12">
    <location>
        <begin position="423"/>
        <end position="444"/>
    </location>
</feature>
<evidence type="ECO:0000256" key="6">
    <source>
        <dbReference type="ARBA" id="ARBA00022824"/>
    </source>
</evidence>
<evidence type="ECO:0000256" key="7">
    <source>
        <dbReference type="ARBA" id="ARBA00023006"/>
    </source>
</evidence>
<reference evidence="13" key="1">
    <citation type="submission" date="2017-05" db="EMBL/GenBank/DDBJ databases">
        <title>Molecular characterization and expression pattern of ATG2 in the brown planthopper Nilaparvata lugens (Hemiptera: Delphacidae).</title>
        <authorList>
            <person name="Feng Y.L."/>
            <person name="Hao P.Y."/>
            <person name="Mao X.T."/>
            <person name="Wang Y.L."/>
            <person name="Yu X.P."/>
        </authorList>
    </citation>
    <scope>NUCLEOTIDE SEQUENCE</scope>
</reference>
<comment type="catalytic activity">
    <reaction evidence="10">
        <text>a 1,2-diacyl-sn-glycero-3-phospho-L-serine(in) = a 1,2-diacyl-sn-glycero-3-phospho-L-serine(out)</text>
        <dbReference type="Rhea" id="RHEA:38663"/>
        <dbReference type="ChEBI" id="CHEBI:57262"/>
    </reaction>
</comment>
<dbReference type="EMBL" id="MF093520">
    <property type="protein sequence ID" value="AWW05874.1"/>
    <property type="molecule type" value="mRNA"/>
</dbReference>
<dbReference type="GO" id="GO:0043495">
    <property type="term" value="F:protein-membrane adaptor activity"/>
    <property type="evidence" value="ECO:0007669"/>
    <property type="project" value="TreeGrafter"/>
</dbReference>
<feature type="region of interest" description="Disordered" evidence="12">
    <location>
        <begin position="1520"/>
        <end position="1560"/>
    </location>
</feature>
<organism evidence="13">
    <name type="scientific">Nilaparvata lugens</name>
    <name type="common">Brown planthopper</name>
    <dbReference type="NCBI Taxonomy" id="108931"/>
    <lineage>
        <taxon>Eukaryota</taxon>
        <taxon>Metazoa</taxon>
        <taxon>Ecdysozoa</taxon>
        <taxon>Arthropoda</taxon>
        <taxon>Hexapoda</taxon>
        <taxon>Insecta</taxon>
        <taxon>Pterygota</taxon>
        <taxon>Neoptera</taxon>
        <taxon>Paraneoptera</taxon>
        <taxon>Hemiptera</taxon>
        <taxon>Auchenorrhyncha</taxon>
        <taxon>Fulgoroidea</taxon>
        <taxon>Delphacidae</taxon>
        <taxon>Delphacinae</taxon>
        <taxon>Nilaparvata</taxon>
    </lineage>
</organism>
<evidence type="ECO:0000256" key="9">
    <source>
        <dbReference type="ARBA" id="ARBA00023136"/>
    </source>
</evidence>
<keyword evidence="9" id="KW-0472">Membrane</keyword>
<dbReference type="Pfam" id="PF13329">
    <property type="entry name" value="ATG2_CAD"/>
    <property type="match status" value="2"/>
</dbReference>
<comment type="catalytic activity">
    <reaction evidence="11">
        <text>a 1,2-diacyl-sn-glycero-3-phosphoethanolamine(in) = a 1,2-diacyl-sn-glycero-3-phosphoethanolamine(out)</text>
        <dbReference type="Rhea" id="RHEA:38895"/>
        <dbReference type="ChEBI" id="CHEBI:64612"/>
    </reaction>
</comment>
<feature type="compositionally biased region" description="Basic and acidic residues" evidence="12">
    <location>
        <begin position="1520"/>
        <end position="1532"/>
    </location>
</feature>
<accession>A0A4Y1N7H5</accession>
<name>A0A4Y1N7H5_NILLU</name>
<keyword evidence="6" id="KW-0256">Endoplasmic reticulum</keyword>
<dbReference type="GO" id="GO:0000045">
    <property type="term" value="P:autophagosome assembly"/>
    <property type="evidence" value="ECO:0007669"/>
    <property type="project" value="TreeGrafter"/>
</dbReference>
<dbReference type="GO" id="GO:0061709">
    <property type="term" value="P:reticulophagy"/>
    <property type="evidence" value="ECO:0007669"/>
    <property type="project" value="TreeGrafter"/>
</dbReference>
<feature type="compositionally biased region" description="Polar residues" evidence="12">
    <location>
        <begin position="1533"/>
        <end position="1552"/>
    </location>
</feature>
<dbReference type="PANTHER" id="PTHR13190:SF1">
    <property type="entry name" value="AUTOPHAGY-RELATED 2, ISOFORM A"/>
    <property type="match status" value="1"/>
</dbReference>
<protein>
    <recommendedName>
        <fullName evidence="4">Autophagy-related protein 2</fullName>
    </recommendedName>
</protein>
<dbReference type="InterPro" id="IPR026849">
    <property type="entry name" value="ATG2"/>
</dbReference>
<evidence type="ECO:0000256" key="3">
    <source>
        <dbReference type="ARBA" id="ARBA00009714"/>
    </source>
</evidence>
<feature type="region of interest" description="Disordered" evidence="12">
    <location>
        <begin position="369"/>
        <end position="470"/>
    </location>
</feature>
<evidence type="ECO:0000256" key="12">
    <source>
        <dbReference type="SAM" id="MobiDB-lite"/>
    </source>
</evidence>
<dbReference type="PANTHER" id="PTHR13190">
    <property type="entry name" value="AUTOPHAGY-RELATED 2, ISOFORM A"/>
    <property type="match status" value="1"/>
</dbReference>
<sequence length="2034" mass="226494">MPWYLPFSDNIKKRACRYLLQRYLGQFLEEKLTLDQLTVNLYNGTGSVSNVILDVQALNDLGEQNHLPFEFVDGYIDDMSVSIPWASLFSDSSFVQVSGLVLTVQPKEREQGASMFDSMWSSMASTSSMQMAAECMEETSEADHSNPLEGIEKFAQAIDSILTRVKVKFTDALLRVEYMQKDSRTGVGLEIRVRNIDYCDEAGFNMDAANVPEGERVLQNSAFSASKFHCEGVTIYTDEFPADSRTMSRSLIKPNEYEMTGSQIDPKNLKNEPINPVLFGKLNGRQEVRIKLKQGGNIQGPKVEFELNLGSLTVFSSPRQIHLLMELVAGFASPSTQDNSNVMCRPRSSKRMEQHDYERIEQQLMHLLNPDTKGPRESKGLHTMQGWSTASVDDDSDEEFHPAGGGVRNSGRNCSDSVLSGATSLDGSISSTVSSSTYMSKSQSDVYSTQSHTTHSRSKSKRKDMCTGDSDPNADVSTFHISLGNLSLVILHEDVMTSSPETGLLAPSSVAEMSKMAETFFEKIDQLAFSGYSNRDIDHINKVFVDACGVNHLRLMASPVIIEGDEKTSPSSKLLSAVITAASVEFLECLIEKTAAQVVSNVEYVELLKSMRPNPREGDPEPVAPFSSQPDIWFHLKRIEKTTRTNHPRIPVTEINVTIQQCWLEVDISIVDRITAILNPRSFCKPSKRKVNSALSRSLSNEQSSIYHSTVESQVCQDCKNELKIKSPYAVIRLRIPIADLRPISDFSRPPWWKRSVREDMFIFNLTDVLFSTVKDSRNPVDQYSLQCKQIKAFFQEGDNSRPTQFAQANVFDSNSNIPGAGDKYSFPRIVLTFNPAQKPSDLDDVEDNDQGSLPSMSHSIVIETPLKEPSPFSSKRIIHESDTPHNVECEGEELIIPGNKEEISEFSENASSNTRTKLEITLPHLNVHFPSKHLYEVIYNRFNCDLLLWQPVAPRESSCDLGQSDILPSLYHDACFTQCKSGTQYESDSDSDNDETNYNVWEQNKQKKATKSNRKAQNRITISLNVGLGKLNAFTNIKDVNGHGEIEIRCKEVNFFLVGGYQNLTHSSYICLQINHAELLHNGETCSDDQEGLSRLLSAFKSPPASHLRPTLYKTDDGAVVSANASPVGLGSAVSKDMITLAIWSHVKDIKVKVVRVACGIRGATLRHNVVQSKHNWFNQLLDFFGVMDYPVPGHHPMQVITELHQHLWDCAIDYRPLNLSLRSMVTLGNLSISSNMAAKTSSSALRFIAEDASLFLSDKLHNNVDLRSDYVCVLDFGLFELSLRLSDSPRVDLRASNNVLHIRTCSDSARYLAQLITYFACDGDLAEEDLSASTEETMNESMNDEQCDPLSQSTVELVNNLMEDAMQDMHGGNGSGSGSENNPNGVQVFFFPDERGGGIARANEEKSGADPAWSPNDCKDSDSSDSMKDWNIVDSEALAGSGIIPPNGVPVVRHLTTATVRVVDNHFSKPTHKSDLLKAPSSFPPAILRYCLREMTLVWHMYGGHDFGVEQPKKTITEKDKSTDAARRNSVDTNVAFSSSRPQEVNINSDSRGHQRYSPHHRNSLHGVHDHNQRPPNKLCNIPSRWQDRGGKGRQHDVLMELQLNKVRFQYDVFSKNAETASRQVLLIQEFEIRDLLASSEMNKFLYQYSSIGCPKQSSANMVRIRALHIRPEPAVDVQECKMKVSLLPLRLNIDQDALLFLVTFVNEISGINRNKECNVVAIRSPRSSQPPVMGMEPSKNPMQPSPSNEKLNANKPSVSSPIFFREFNFTPEVRIRLDYQGKRVDMTHGPWAGLLMGLGQLSNSEIRLIRLNHQNGLLGIEKLISYVLTEWLQDIKKNQLPAILGGVGPINSLVQLAQGIRDLFWLPIEQYQKDGRIVRGLQRGANSFTTSTAMAALEITTRIVQAIQYVAETAFDVVSPGPSVRSSKHVKRNRYNQPADIREGVSAAISLVKEGLGETAQTLMRVASAEHESKGAVGAVGGVLRQLPPTVVAPIILASAATDRVLGGVRGQLVPDARQEHKHKWRPNHTT</sequence>
<keyword evidence="8" id="KW-0445">Lipid transport</keyword>
<feature type="compositionally biased region" description="Basic and acidic residues" evidence="12">
    <location>
        <begin position="1419"/>
        <end position="1429"/>
    </location>
</feature>
<evidence type="ECO:0000256" key="2">
    <source>
        <dbReference type="ARBA" id="ARBA00004623"/>
    </source>
</evidence>
<comment type="similarity">
    <text evidence="3">Belongs to the ATG2 family.</text>
</comment>
<dbReference type="GO" id="GO:0061723">
    <property type="term" value="P:glycophagy"/>
    <property type="evidence" value="ECO:0007669"/>
    <property type="project" value="TreeGrafter"/>
</dbReference>
<feature type="compositionally biased region" description="Polar residues" evidence="12">
    <location>
        <begin position="410"/>
        <end position="422"/>
    </location>
</feature>
<evidence type="ECO:0000256" key="10">
    <source>
        <dbReference type="ARBA" id="ARBA00024479"/>
    </source>
</evidence>
<feature type="compositionally biased region" description="Polar residues" evidence="12">
    <location>
        <begin position="1743"/>
        <end position="1755"/>
    </location>
</feature>
<gene>
    <name evidence="13" type="primary">ATG2</name>
</gene>
<dbReference type="GO" id="GO:0005789">
    <property type="term" value="C:endoplasmic reticulum membrane"/>
    <property type="evidence" value="ECO:0007669"/>
    <property type="project" value="UniProtKB-SubCell"/>
</dbReference>